<evidence type="ECO:0000313" key="2">
    <source>
        <dbReference type="EMBL" id="MFC4978156.1"/>
    </source>
</evidence>
<dbReference type="RefSeq" id="WP_033305757.1">
    <property type="nucleotide sequence ID" value="NZ_JBFAGR010000004.1"/>
</dbReference>
<evidence type="ECO:0000313" key="3">
    <source>
        <dbReference type="Proteomes" id="UP001595908"/>
    </source>
</evidence>
<protein>
    <submittedName>
        <fullName evidence="2">Uncharacterized protein</fullName>
    </submittedName>
</protein>
<feature type="compositionally biased region" description="Gly residues" evidence="1">
    <location>
        <begin position="221"/>
        <end position="236"/>
    </location>
</feature>
<dbReference type="EMBL" id="JBHSJE010000002">
    <property type="protein sequence ID" value="MFC4978156.1"/>
    <property type="molecule type" value="Genomic_DNA"/>
</dbReference>
<accession>A0ABV9V476</accession>
<proteinExistence type="predicted"/>
<organism evidence="2 3">
    <name type="scientific">Streptomyces atroolivaceus</name>
    <dbReference type="NCBI Taxonomy" id="66869"/>
    <lineage>
        <taxon>Bacteria</taxon>
        <taxon>Bacillati</taxon>
        <taxon>Actinomycetota</taxon>
        <taxon>Actinomycetes</taxon>
        <taxon>Kitasatosporales</taxon>
        <taxon>Streptomycetaceae</taxon>
        <taxon>Streptomyces</taxon>
    </lineage>
</organism>
<feature type="region of interest" description="Disordered" evidence="1">
    <location>
        <begin position="1"/>
        <end position="20"/>
    </location>
</feature>
<evidence type="ECO:0000256" key="1">
    <source>
        <dbReference type="SAM" id="MobiDB-lite"/>
    </source>
</evidence>
<dbReference type="Proteomes" id="UP001595908">
    <property type="component" value="Unassembled WGS sequence"/>
</dbReference>
<comment type="caution">
    <text evidence="2">The sequence shown here is derived from an EMBL/GenBank/DDBJ whole genome shotgun (WGS) entry which is preliminary data.</text>
</comment>
<keyword evidence="3" id="KW-1185">Reference proteome</keyword>
<feature type="region of interest" description="Disordered" evidence="1">
    <location>
        <begin position="201"/>
        <end position="236"/>
    </location>
</feature>
<feature type="region of interest" description="Disordered" evidence="1">
    <location>
        <begin position="74"/>
        <end position="120"/>
    </location>
</feature>
<name>A0ABV9V476_STRAZ</name>
<gene>
    <name evidence="2" type="ORF">ACFPL4_07220</name>
</gene>
<reference evidence="3" key="1">
    <citation type="journal article" date="2019" name="Int. J. Syst. Evol. Microbiol.">
        <title>The Global Catalogue of Microorganisms (GCM) 10K type strain sequencing project: providing services to taxonomists for standard genome sequencing and annotation.</title>
        <authorList>
            <consortium name="The Broad Institute Genomics Platform"/>
            <consortium name="The Broad Institute Genome Sequencing Center for Infectious Disease"/>
            <person name="Wu L."/>
            <person name="Ma J."/>
        </authorList>
    </citation>
    <scope>NUCLEOTIDE SEQUENCE [LARGE SCALE GENOMIC DNA]</scope>
    <source>
        <strain evidence="3">ICMP 257</strain>
    </source>
</reference>
<dbReference type="GeneID" id="31237559"/>
<sequence>MDEDLRERLRTAAAAHRPDRARMLARIERGMAQEPPARPARAPRTPTPWLRVAGATVAVCGVLTAGAFAVTSAGQEEPAGGQRVAAEPTSPGPVSPSPDRGGALPAGKGPLWSDGSVNPNSNDFWAQSEVTVKTDRPLSALTVELRIALNGGVNTTGSWRSLPEQDFAASAREEDGFLVYRWSLKPGRSVPTGTHTFAGQYNHAQGTRDTGRDDYTARAGVTGGQTSVGGGFTETR</sequence>